<reference evidence="2 3" key="2">
    <citation type="submission" date="2015-01" db="EMBL/GenBank/DDBJ databases">
        <authorList>
            <consortium name="NBRP consortium"/>
            <person name="Sawabe T."/>
            <person name="Meirelles P."/>
            <person name="Feng G."/>
            <person name="Sayaka M."/>
            <person name="Hattori M."/>
            <person name="Ohkuma M."/>
        </authorList>
    </citation>
    <scope>NUCLEOTIDE SEQUENCE [LARGE SCALE GENOMIC DNA]</scope>
    <source>
        <strain evidence="3">JCM 19231</strain>
    </source>
</reference>
<dbReference type="PRINTS" id="PR00036">
    <property type="entry name" value="HTHLACI"/>
</dbReference>
<dbReference type="GO" id="GO:0003677">
    <property type="term" value="F:DNA binding"/>
    <property type="evidence" value="ECO:0007669"/>
    <property type="project" value="InterPro"/>
</dbReference>
<name>A0A0B8NVE1_9VIBR</name>
<comment type="caution">
    <text evidence="2">The sequence shown here is derived from an EMBL/GenBank/DDBJ whole genome shotgun (WGS) entry which is preliminary data.</text>
</comment>
<dbReference type="Gene3D" id="1.10.260.40">
    <property type="entry name" value="lambda repressor-like DNA-binding domains"/>
    <property type="match status" value="1"/>
</dbReference>
<dbReference type="Pfam" id="PF00356">
    <property type="entry name" value="LacI"/>
    <property type="match status" value="1"/>
</dbReference>
<dbReference type="InterPro" id="IPR010982">
    <property type="entry name" value="Lambda_DNA-bd_dom_sf"/>
</dbReference>
<dbReference type="InterPro" id="IPR000843">
    <property type="entry name" value="HTH_LacI"/>
</dbReference>
<feature type="domain" description="HTH lacI-type" evidence="1">
    <location>
        <begin position="2"/>
        <end position="31"/>
    </location>
</feature>
<sequence>MATMKDIAKLAGVSSSTVSHVINKSRYVSEEISDASTRQLKS</sequence>
<dbReference type="Proteomes" id="UP000031671">
    <property type="component" value="Unassembled WGS sequence"/>
</dbReference>
<proteinExistence type="predicted"/>
<dbReference type="AlphaFoldDB" id="A0A0B8NVE1"/>
<protein>
    <submittedName>
        <fullName evidence="2">Ribose operon repressor</fullName>
    </submittedName>
</protein>
<gene>
    <name evidence="2" type="ORF">JCM19231_1904</name>
</gene>
<accession>A0A0B8NVE1</accession>
<evidence type="ECO:0000313" key="2">
    <source>
        <dbReference type="EMBL" id="GAM55088.1"/>
    </source>
</evidence>
<reference evidence="2 3" key="1">
    <citation type="submission" date="2015-01" db="EMBL/GenBank/DDBJ databases">
        <title>Vibrio sp. C1 JCM 19231 whole genome shotgun sequence.</title>
        <authorList>
            <person name="Sawabe T."/>
            <person name="Meirelles P."/>
            <person name="Feng G."/>
            <person name="Sayaka M."/>
            <person name="Hattori M."/>
            <person name="Ohkuma M."/>
        </authorList>
    </citation>
    <scope>NUCLEOTIDE SEQUENCE [LARGE SCALE GENOMIC DNA]</scope>
    <source>
        <strain evidence="3">JCM 19231</strain>
    </source>
</reference>
<keyword evidence="3" id="KW-1185">Reference proteome</keyword>
<dbReference type="SUPFAM" id="SSF47413">
    <property type="entry name" value="lambda repressor-like DNA-binding domains"/>
    <property type="match status" value="1"/>
</dbReference>
<organism evidence="2 3">
    <name type="scientific">Vibrio ishigakensis</name>
    <dbReference type="NCBI Taxonomy" id="1481914"/>
    <lineage>
        <taxon>Bacteria</taxon>
        <taxon>Pseudomonadati</taxon>
        <taxon>Pseudomonadota</taxon>
        <taxon>Gammaproteobacteria</taxon>
        <taxon>Vibrionales</taxon>
        <taxon>Vibrionaceae</taxon>
        <taxon>Vibrio</taxon>
    </lineage>
</organism>
<dbReference type="PROSITE" id="PS50932">
    <property type="entry name" value="HTH_LACI_2"/>
    <property type="match status" value="1"/>
</dbReference>
<evidence type="ECO:0000259" key="1">
    <source>
        <dbReference type="PROSITE" id="PS50932"/>
    </source>
</evidence>
<dbReference type="PROSITE" id="PS00356">
    <property type="entry name" value="HTH_LACI_1"/>
    <property type="match status" value="1"/>
</dbReference>
<dbReference type="EMBL" id="BBRZ01000010">
    <property type="protein sequence ID" value="GAM55088.1"/>
    <property type="molecule type" value="Genomic_DNA"/>
</dbReference>
<dbReference type="SMART" id="SM00354">
    <property type="entry name" value="HTH_LACI"/>
    <property type="match status" value="1"/>
</dbReference>
<evidence type="ECO:0000313" key="3">
    <source>
        <dbReference type="Proteomes" id="UP000031671"/>
    </source>
</evidence>
<dbReference type="GO" id="GO:0006355">
    <property type="term" value="P:regulation of DNA-templated transcription"/>
    <property type="evidence" value="ECO:0007669"/>
    <property type="project" value="InterPro"/>
</dbReference>
<dbReference type="CDD" id="cd01392">
    <property type="entry name" value="HTH_LacI"/>
    <property type="match status" value="1"/>
</dbReference>